<feature type="compositionally biased region" description="Polar residues" evidence="5">
    <location>
        <begin position="20"/>
        <end position="39"/>
    </location>
</feature>
<keyword evidence="3 6" id="KW-1133">Transmembrane helix</keyword>
<feature type="region of interest" description="Disordered" evidence="5">
    <location>
        <begin position="61"/>
        <end position="116"/>
    </location>
</feature>
<feature type="transmembrane region" description="Helical" evidence="6">
    <location>
        <begin position="350"/>
        <end position="376"/>
    </location>
</feature>
<evidence type="ECO:0000256" key="6">
    <source>
        <dbReference type="SAM" id="Phobius"/>
    </source>
</evidence>
<dbReference type="AlphaFoldDB" id="A0A6G1MBI3"/>
<accession>A0A6G1MBI3</accession>
<evidence type="ECO:0000256" key="3">
    <source>
        <dbReference type="ARBA" id="ARBA00022989"/>
    </source>
</evidence>
<dbReference type="Proteomes" id="UP000483672">
    <property type="component" value="Unassembled WGS sequence"/>
</dbReference>
<dbReference type="InterPro" id="IPR036259">
    <property type="entry name" value="MFS_trans_sf"/>
</dbReference>
<evidence type="ECO:0000256" key="2">
    <source>
        <dbReference type="ARBA" id="ARBA00022692"/>
    </source>
</evidence>
<comment type="caution">
    <text evidence="7">The sequence shown here is derived from an EMBL/GenBank/DDBJ whole genome shotgun (WGS) entry which is preliminary data.</text>
</comment>
<dbReference type="Gene3D" id="1.20.1250.20">
    <property type="entry name" value="MFS general substrate transporter like domains"/>
    <property type="match status" value="1"/>
</dbReference>
<keyword evidence="4 6" id="KW-0472">Membrane</keyword>
<feature type="transmembrane region" description="Helical" evidence="6">
    <location>
        <begin position="182"/>
        <end position="203"/>
    </location>
</feature>
<dbReference type="SUPFAM" id="SSF103473">
    <property type="entry name" value="MFS general substrate transporter"/>
    <property type="match status" value="1"/>
</dbReference>
<feature type="region of interest" description="Disordered" evidence="5">
    <location>
        <begin position="1"/>
        <end position="42"/>
    </location>
</feature>
<reference evidence="7 8" key="1">
    <citation type="submission" date="2019-06" db="EMBL/GenBank/DDBJ databases">
        <authorList>
            <person name="Palmer J.M."/>
        </authorList>
    </citation>
    <scope>NUCLEOTIDE SEQUENCE [LARGE SCALE GENOMIC DNA]</scope>
    <source>
        <strain evidence="7 8">TWF191</strain>
    </source>
</reference>
<feature type="compositionally biased region" description="Basic residues" evidence="5">
    <location>
        <begin position="1"/>
        <end position="10"/>
    </location>
</feature>
<comment type="subcellular location">
    <subcellularLocation>
        <location evidence="1">Membrane</location>
        <topology evidence="1">Multi-pass membrane protein</topology>
    </subcellularLocation>
</comment>
<organism evidence="7 8">
    <name type="scientific">Orbilia oligospora</name>
    <name type="common">Nematode-trapping fungus</name>
    <name type="synonym">Arthrobotrys oligospora</name>
    <dbReference type="NCBI Taxonomy" id="2813651"/>
    <lineage>
        <taxon>Eukaryota</taxon>
        <taxon>Fungi</taxon>
        <taxon>Dikarya</taxon>
        <taxon>Ascomycota</taxon>
        <taxon>Pezizomycotina</taxon>
        <taxon>Orbiliomycetes</taxon>
        <taxon>Orbiliales</taxon>
        <taxon>Orbiliaceae</taxon>
        <taxon>Orbilia</taxon>
    </lineage>
</organism>
<evidence type="ECO:0000256" key="5">
    <source>
        <dbReference type="SAM" id="MobiDB-lite"/>
    </source>
</evidence>
<feature type="transmembrane region" description="Helical" evidence="6">
    <location>
        <begin position="428"/>
        <end position="447"/>
    </location>
</feature>
<evidence type="ECO:0008006" key="9">
    <source>
        <dbReference type="Google" id="ProtNLM"/>
    </source>
</evidence>
<keyword evidence="2 6" id="KW-0812">Transmembrane</keyword>
<feature type="transmembrane region" description="Helical" evidence="6">
    <location>
        <begin position="247"/>
        <end position="270"/>
    </location>
</feature>
<name>A0A6G1MBI3_ORBOL</name>
<feature type="transmembrane region" description="Helical" evidence="6">
    <location>
        <begin position="489"/>
        <end position="513"/>
    </location>
</feature>
<feature type="transmembrane region" description="Helical" evidence="6">
    <location>
        <begin position="453"/>
        <end position="477"/>
    </location>
</feature>
<feature type="transmembrane region" description="Helical" evidence="6">
    <location>
        <begin position="396"/>
        <end position="416"/>
    </location>
</feature>
<feature type="transmembrane region" description="Helical" evidence="6">
    <location>
        <begin position="134"/>
        <end position="162"/>
    </location>
</feature>
<dbReference type="GO" id="GO:0016020">
    <property type="term" value="C:membrane"/>
    <property type="evidence" value="ECO:0007669"/>
    <property type="project" value="UniProtKB-SubCell"/>
</dbReference>
<evidence type="ECO:0000313" key="8">
    <source>
        <dbReference type="Proteomes" id="UP000483672"/>
    </source>
</evidence>
<dbReference type="PANTHER" id="PTHR24064">
    <property type="entry name" value="SOLUTE CARRIER FAMILY 22 MEMBER"/>
    <property type="match status" value="1"/>
</dbReference>
<dbReference type="EMBL" id="WIPF01000015">
    <property type="protein sequence ID" value="KAF3228575.1"/>
    <property type="molecule type" value="Genomic_DNA"/>
</dbReference>
<gene>
    <name evidence="7" type="ORF">TWF191_002431</name>
</gene>
<evidence type="ECO:0000313" key="7">
    <source>
        <dbReference type="EMBL" id="KAF3228575.1"/>
    </source>
</evidence>
<proteinExistence type="predicted"/>
<evidence type="ECO:0000256" key="1">
    <source>
        <dbReference type="ARBA" id="ARBA00004141"/>
    </source>
</evidence>
<protein>
    <recommendedName>
        <fullName evidence="9">Major facilitator superfamily (MFS) profile domain-containing protein</fullName>
    </recommendedName>
</protein>
<evidence type="ECO:0000256" key="4">
    <source>
        <dbReference type="ARBA" id="ARBA00023136"/>
    </source>
</evidence>
<feature type="transmembrane region" description="Helical" evidence="6">
    <location>
        <begin position="215"/>
        <end position="235"/>
    </location>
</feature>
<sequence length="594" mass="66104">MWPQGSRRKPLSPVREESISAGSGSSRLRNTTGSPQRGNSFEMERVRSFISNVMNVRSQFGGSEANESAPTPFMAGRRPRFTGDGNDERDQGRGPARGARLFNPEDPHTPMASPTIGDTEKAVENQRYKMYRNYVFMAASMGTTVEGYAILLPILLITIFGLDHWNPEEYLHHALEPFLGDIWTFLVFKLAVFFGIPIGSTLSASLSRKYDQKKLALGFLGLMLIAHLAMVLSGITTPKWRGARLGYINANAALGYCCLLLAGISSIWLFKPHLDKVRDCTEDCNKALDRSWRLTSGVLLLSTFLAMIARWNSSRIAPHPNNTSRVILTFSPSFGRFAKSYRNGKYIYPLIYICAIHFFGWACFYAILLNATTILWEAGYTFGNIEGYSLSMHISRIISGIAILVGGGVGTGYIILCLLVDKWGRKRLFLLANTFLVVTLVILAGLWEKIPTFGRMILITFTLMLLVAGPIGCGYIVTAEIFPRIYRTWGFMMTDIFGSLGAIVGIVCGDFVLLNRSRKVPGQDWVLTFGGIRILWCCLAAFLVPAFLAGFGMVETARKEVGVIEGEVYGDWGRWDDRRRMRPEQGVAEGEDES</sequence>
<feature type="transmembrane region" description="Helical" evidence="6">
    <location>
        <begin position="525"/>
        <end position="549"/>
    </location>
</feature>